<evidence type="ECO:0000313" key="3">
    <source>
        <dbReference type="Proteomes" id="UP001328107"/>
    </source>
</evidence>
<organism evidence="2 3">
    <name type="scientific">Pristionchus mayeri</name>
    <dbReference type="NCBI Taxonomy" id="1317129"/>
    <lineage>
        <taxon>Eukaryota</taxon>
        <taxon>Metazoa</taxon>
        <taxon>Ecdysozoa</taxon>
        <taxon>Nematoda</taxon>
        <taxon>Chromadorea</taxon>
        <taxon>Rhabditida</taxon>
        <taxon>Rhabditina</taxon>
        <taxon>Diplogasteromorpha</taxon>
        <taxon>Diplogasteroidea</taxon>
        <taxon>Neodiplogasteridae</taxon>
        <taxon>Pristionchus</taxon>
    </lineage>
</organism>
<evidence type="ECO:0000256" key="1">
    <source>
        <dbReference type="SAM" id="MobiDB-lite"/>
    </source>
</evidence>
<comment type="caution">
    <text evidence="2">The sequence shown here is derived from an EMBL/GenBank/DDBJ whole genome shotgun (WGS) entry which is preliminary data.</text>
</comment>
<proteinExistence type="predicted"/>
<feature type="non-terminal residue" evidence="2">
    <location>
        <position position="86"/>
    </location>
</feature>
<feature type="region of interest" description="Disordered" evidence="1">
    <location>
        <begin position="27"/>
        <end position="47"/>
    </location>
</feature>
<dbReference type="Proteomes" id="UP001328107">
    <property type="component" value="Unassembled WGS sequence"/>
</dbReference>
<keyword evidence="3" id="KW-1185">Reference proteome</keyword>
<evidence type="ECO:0000313" key="2">
    <source>
        <dbReference type="EMBL" id="GMR35368.1"/>
    </source>
</evidence>
<feature type="non-terminal residue" evidence="2">
    <location>
        <position position="1"/>
    </location>
</feature>
<sequence length="86" mass="10147">REHIMNLVEMSKNGWRPKKTDEFNCLDDSRNMDGGHSTANKTVNDKPTNEKLQLELAKVLFESQEKDRIIAELERKYKQALMKVRR</sequence>
<gene>
    <name evidence="2" type="ORF">PMAYCL1PPCAC_05564</name>
</gene>
<accession>A0AAN4ZB91</accession>
<name>A0AAN4ZB91_9BILA</name>
<protein>
    <submittedName>
        <fullName evidence="2">Uncharacterized protein</fullName>
    </submittedName>
</protein>
<dbReference type="EMBL" id="BTRK01000002">
    <property type="protein sequence ID" value="GMR35368.1"/>
    <property type="molecule type" value="Genomic_DNA"/>
</dbReference>
<reference evidence="3" key="1">
    <citation type="submission" date="2022-10" db="EMBL/GenBank/DDBJ databases">
        <title>Genome assembly of Pristionchus species.</title>
        <authorList>
            <person name="Yoshida K."/>
            <person name="Sommer R.J."/>
        </authorList>
    </citation>
    <scope>NUCLEOTIDE SEQUENCE [LARGE SCALE GENOMIC DNA]</scope>
    <source>
        <strain evidence="3">RS5460</strain>
    </source>
</reference>
<dbReference type="AlphaFoldDB" id="A0AAN4ZB91"/>